<name>A0ABS9HZ66_9GAMM</name>
<dbReference type="Proteomes" id="UP001430796">
    <property type="component" value="Unassembled WGS sequence"/>
</dbReference>
<keyword evidence="1" id="KW-0812">Transmembrane</keyword>
<comment type="caution">
    <text evidence="2">The sequence shown here is derived from an EMBL/GenBank/DDBJ whole genome shotgun (WGS) entry which is preliminary data.</text>
</comment>
<feature type="transmembrane region" description="Helical" evidence="1">
    <location>
        <begin position="31"/>
        <end position="54"/>
    </location>
</feature>
<accession>A0ABS9HZ66</accession>
<keyword evidence="3" id="KW-1185">Reference proteome</keyword>
<organism evidence="2 3">
    <name type="scientific">Marilutibacter chinensis</name>
    <dbReference type="NCBI Taxonomy" id="2912247"/>
    <lineage>
        <taxon>Bacteria</taxon>
        <taxon>Pseudomonadati</taxon>
        <taxon>Pseudomonadota</taxon>
        <taxon>Gammaproteobacteria</taxon>
        <taxon>Lysobacterales</taxon>
        <taxon>Lysobacteraceae</taxon>
        <taxon>Marilutibacter</taxon>
    </lineage>
</organism>
<dbReference type="EMBL" id="JAKJPO010000019">
    <property type="protein sequence ID" value="MCF7223677.1"/>
    <property type="molecule type" value="Genomic_DNA"/>
</dbReference>
<evidence type="ECO:0000313" key="3">
    <source>
        <dbReference type="Proteomes" id="UP001430796"/>
    </source>
</evidence>
<keyword evidence="1" id="KW-1133">Transmembrane helix</keyword>
<reference evidence="2" key="1">
    <citation type="submission" date="2022-01" db="EMBL/GenBank/DDBJ databases">
        <title>Lysobacter chinensis sp. nov., a bacterium isolated from cow dung compost.</title>
        <authorList>
            <person name="Liu Y."/>
        </authorList>
    </citation>
    <scope>NUCLEOTIDE SEQUENCE</scope>
    <source>
        <strain evidence="2">TLK-CK17</strain>
    </source>
</reference>
<reference evidence="2" key="2">
    <citation type="submission" date="2022-01" db="EMBL/GenBank/DDBJ databases">
        <authorList>
            <person name="Zhou L.Y."/>
        </authorList>
    </citation>
    <scope>NUCLEOTIDE SEQUENCE</scope>
    <source>
        <strain evidence="2">TLK-CK17</strain>
    </source>
</reference>
<gene>
    <name evidence="2" type="ORF">L3V18_18095</name>
</gene>
<protein>
    <submittedName>
        <fullName evidence="2">Uncharacterized protein</fullName>
    </submittedName>
</protein>
<evidence type="ECO:0000256" key="1">
    <source>
        <dbReference type="SAM" id="Phobius"/>
    </source>
</evidence>
<proteinExistence type="predicted"/>
<sequence length="71" mass="7677">MLIAMSVLAWPAFIVLREGLSAGSGEAWMVLWMLAFVFVLPVTLLLLPSMAALADLARQRDNIPLAGVKIP</sequence>
<keyword evidence="1" id="KW-0472">Membrane</keyword>
<evidence type="ECO:0000313" key="2">
    <source>
        <dbReference type="EMBL" id="MCF7223677.1"/>
    </source>
</evidence>